<dbReference type="Gene3D" id="1.20.1250.20">
    <property type="entry name" value="MFS general substrate transporter like domains"/>
    <property type="match status" value="2"/>
</dbReference>
<reference evidence="8" key="1">
    <citation type="journal article" date="2006" name="PLoS Biol.">
        <title>Macronuclear genome sequence of the ciliate Tetrahymena thermophila, a model eukaryote.</title>
        <authorList>
            <person name="Eisen J.A."/>
            <person name="Coyne R.S."/>
            <person name="Wu M."/>
            <person name="Wu D."/>
            <person name="Thiagarajan M."/>
            <person name="Wortman J.R."/>
            <person name="Badger J.H."/>
            <person name="Ren Q."/>
            <person name="Amedeo P."/>
            <person name="Jones K.M."/>
            <person name="Tallon L.J."/>
            <person name="Delcher A.L."/>
            <person name="Salzberg S.L."/>
            <person name="Silva J.C."/>
            <person name="Haas B.J."/>
            <person name="Majoros W.H."/>
            <person name="Farzad M."/>
            <person name="Carlton J.M."/>
            <person name="Smith R.K. Jr."/>
            <person name="Garg J."/>
            <person name="Pearlman R.E."/>
            <person name="Karrer K.M."/>
            <person name="Sun L."/>
            <person name="Manning G."/>
            <person name="Elde N.C."/>
            <person name="Turkewitz A.P."/>
            <person name="Asai D.J."/>
            <person name="Wilkes D.E."/>
            <person name="Wang Y."/>
            <person name="Cai H."/>
            <person name="Collins K."/>
            <person name="Stewart B.A."/>
            <person name="Lee S.R."/>
            <person name="Wilamowska K."/>
            <person name="Weinberg Z."/>
            <person name="Ruzzo W.L."/>
            <person name="Wloga D."/>
            <person name="Gaertig J."/>
            <person name="Frankel J."/>
            <person name="Tsao C.-C."/>
            <person name="Gorovsky M.A."/>
            <person name="Keeling P.J."/>
            <person name="Waller R.F."/>
            <person name="Patron N.J."/>
            <person name="Cherry J.M."/>
            <person name="Stover N.A."/>
            <person name="Krieger C.J."/>
            <person name="del Toro C."/>
            <person name="Ryder H.F."/>
            <person name="Williamson S.C."/>
            <person name="Barbeau R.A."/>
            <person name="Hamilton E.P."/>
            <person name="Orias E."/>
        </authorList>
    </citation>
    <scope>NUCLEOTIDE SEQUENCE [LARGE SCALE GENOMIC DNA]</scope>
    <source>
        <strain evidence="8">SB210</strain>
    </source>
</reference>
<gene>
    <name evidence="7" type="ORF">TTHERM_00219130</name>
</gene>
<dbReference type="GO" id="GO:0022857">
    <property type="term" value="F:transmembrane transporter activity"/>
    <property type="evidence" value="ECO:0007669"/>
    <property type="project" value="InterPro"/>
</dbReference>
<feature type="transmembrane region" description="Helical" evidence="6">
    <location>
        <begin position="80"/>
        <end position="99"/>
    </location>
</feature>
<keyword evidence="2" id="KW-0813">Transport</keyword>
<dbReference type="EMBL" id="GG662621">
    <property type="protein sequence ID" value="EAS00340.2"/>
    <property type="molecule type" value="Genomic_DNA"/>
</dbReference>
<dbReference type="Proteomes" id="UP000009168">
    <property type="component" value="Unassembled WGS sequence"/>
</dbReference>
<feature type="transmembrane region" description="Helical" evidence="6">
    <location>
        <begin position="174"/>
        <end position="194"/>
    </location>
</feature>
<dbReference type="GO" id="GO:0016020">
    <property type="term" value="C:membrane"/>
    <property type="evidence" value="ECO:0007669"/>
    <property type="project" value="UniProtKB-SubCell"/>
</dbReference>
<comment type="subcellular location">
    <subcellularLocation>
        <location evidence="1">Membrane</location>
        <topology evidence="1">Multi-pass membrane protein</topology>
    </subcellularLocation>
</comment>
<dbReference type="OrthoDB" id="303432at2759"/>
<keyword evidence="5 6" id="KW-0472">Membrane</keyword>
<evidence type="ECO:0000256" key="5">
    <source>
        <dbReference type="ARBA" id="ARBA00023136"/>
    </source>
</evidence>
<evidence type="ECO:0000256" key="1">
    <source>
        <dbReference type="ARBA" id="ARBA00004141"/>
    </source>
</evidence>
<dbReference type="KEGG" id="tet:TTHERM_00219130"/>
<sequence length="494" mass="56339">MLQTPSCLQPNKNFIFSVILAGLFTTSLCLSIIGPFFPLKASDYDIEQQMVGIIYSGFPLGAISCTFLIHKQMSLHRKPFMITGIVFQVIAMIGFATLFLWNSKSLIICLAFLYRVFQGIGLSMFEAPSLSFLPLLFNRQLDEKIGLMEGVQSIGFMLGPLLGSLFYYVDGYQLVFYAIGIIQFLVLPITFFCVPDYKQVKKSFGTSKSTDRSSLSNDLQIQLLLRNNSSDEEASKISYKKSIKNYRIILMFCLIFLTAYGFLFLDSSFALYLDGQFGLDQHAINYIFFASYFCNFIACQIVSYFSNKQYNSIRICIAGFIISFICYLFLGPADIFPFQPILGLTIAMRCIISLSQSLVYIPSMKEFFNTLSSIFHLNQDDEQIGDMASTFYILAQQTGELFGPLIGDSICQYRSFQDATFYLGVFNVAAILILFVAKLLIKQDETQKIVYRRQSQHFYISLQKERQIKTSKLEDEQLTTQDQYDKEDNKQTQN</sequence>
<dbReference type="RefSeq" id="XP_001020585.2">
    <property type="nucleotide sequence ID" value="XM_001020585.2"/>
</dbReference>
<evidence type="ECO:0000256" key="2">
    <source>
        <dbReference type="ARBA" id="ARBA00022448"/>
    </source>
</evidence>
<feature type="transmembrane region" description="Helical" evidence="6">
    <location>
        <begin position="312"/>
        <end position="330"/>
    </location>
</feature>
<feature type="transmembrane region" description="Helical" evidence="6">
    <location>
        <begin position="49"/>
        <end position="68"/>
    </location>
</feature>
<evidence type="ECO:0000313" key="7">
    <source>
        <dbReference type="EMBL" id="EAS00340.2"/>
    </source>
</evidence>
<dbReference type="SUPFAM" id="SSF103473">
    <property type="entry name" value="MFS general substrate transporter"/>
    <property type="match status" value="1"/>
</dbReference>
<evidence type="ECO:0000313" key="8">
    <source>
        <dbReference type="Proteomes" id="UP000009168"/>
    </source>
</evidence>
<evidence type="ECO:0000256" key="6">
    <source>
        <dbReference type="SAM" id="Phobius"/>
    </source>
</evidence>
<dbReference type="STRING" id="312017.I7M8Z4"/>
<dbReference type="eggNOG" id="KOG3764">
    <property type="taxonomic scope" value="Eukaryota"/>
</dbReference>
<dbReference type="AlphaFoldDB" id="I7M8Z4"/>
<accession>I7M8Z4</accession>
<dbReference type="InterPro" id="IPR036259">
    <property type="entry name" value="MFS_trans_sf"/>
</dbReference>
<proteinExistence type="predicted"/>
<evidence type="ECO:0000256" key="3">
    <source>
        <dbReference type="ARBA" id="ARBA00022692"/>
    </source>
</evidence>
<name>I7M8Z4_TETTS</name>
<evidence type="ECO:0000256" key="4">
    <source>
        <dbReference type="ARBA" id="ARBA00022989"/>
    </source>
</evidence>
<dbReference type="PANTHER" id="PTHR23506:SF26">
    <property type="entry name" value="MFS-TYPE TRANSPORTER SLC18B1"/>
    <property type="match status" value="1"/>
</dbReference>
<dbReference type="PANTHER" id="PTHR23506">
    <property type="entry name" value="GH10249P"/>
    <property type="match status" value="1"/>
</dbReference>
<dbReference type="InterPro" id="IPR011701">
    <property type="entry name" value="MFS"/>
</dbReference>
<feature type="transmembrane region" description="Helical" evidence="6">
    <location>
        <begin position="246"/>
        <end position="263"/>
    </location>
</feature>
<dbReference type="GeneID" id="7837689"/>
<dbReference type="InParanoid" id="I7M8Z4"/>
<protein>
    <submittedName>
        <fullName evidence="7">MFS transporter</fullName>
    </submittedName>
</protein>
<feature type="transmembrane region" description="Helical" evidence="6">
    <location>
        <begin position="419"/>
        <end position="441"/>
    </location>
</feature>
<feature type="transmembrane region" description="Helical" evidence="6">
    <location>
        <begin position="146"/>
        <end position="168"/>
    </location>
</feature>
<keyword evidence="3 6" id="KW-0812">Transmembrane</keyword>
<feature type="transmembrane region" description="Helical" evidence="6">
    <location>
        <begin position="14"/>
        <end position="37"/>
    </location>
</feature>
<dbReference type="InterPro" id="IPR050930">
    <property type="entry name" value="MFS_Vesicular_Transporter"/>
</dbReference>
<dbReference type="Pfam" id="PF07690">
    <property type="entry name" value="MFS_1"/>
    <property type="match status" value="1"/>
</dbReference>
<keyword evidence="8" id="KW-1185">Reference proteome</keyword>
<keyword evidence="4 6" id="KW-1133">Transmembrane helix</keyword>
<feature type="transmembrane region" description="Helical" evidence="6">
    <location>
        <begin position="283"/>
        <end position="305"/>
    </location>
</feature>
<organism evidence="7 8">
    <name type="scientific">Tetrahymena thermophila (strain SB210)</name>
    <dbReference type="NCBI Taxonomy" id="312017"/>
    <lineage>
        <taxon>Eukaryota</taxon>
        <taxon>Sar</taxon>
        <taxon>Alveolata</taxon>
        <taxon>Ciliophora</taxon>
        <taxon>Intramacronucleata</taxon>
        <taxon>Oligohymenophorea</taxon>
        <taxon>Hymenostomatida</taxon>
        <taxon>Tetrahymenina</taxon>
        <taxon>Tetrahymenidae</taxon>
        <taxon>Tetrahymena</taxon>
    </lineage>
</organism>